<dbReference type="AlphaFoldDB" id="E6UWJ5"/>
<dbReference type="SUPFAM" id="SSF50969">
    <property type="entry name" value="YVTN repeat-like/Quinoprotein amine dehydrogenase"/>
    <property type="match status" value="1"/>
</dbReference>
<proteinExistence type="predicted"/>
<dbReference type="PANTHER" id="PTHR37957">
    <property type="entry name" value="BLR7070 PROTEIN"/>
    <property type="match status" value="1"/>
</dbReference>
<evidence type="ECO:0000259" key="1">
    <source>
        <dbReference type="Pfam" id="PF13449"/>
    </source>
</evidence>
<dbReference type="PANTHER" id="PTHR37957:SF1">
    <property type="entry name" value="PHYTASE-LIKE DOMAIN-CONTAINING PROTEIN"/>
    <property type="match status" value="1"/>
</dbReference>
<evidence type="ECO:0000313" key="2">
    <source>
        <dbReference type="EMBL" id="ADU39925.1"/>
    </source>
</evidence>
<dbReference type="Pfam" id="PF13449">
    <property type="entry name" value="Phytase-like"/>
    <property type="match status" value="1"/>
</dbReference>
<dbReference type="STRING" id="595537.Varpa_5773"/>
<dbReference type="eggNOG" id="COG4222">
    <property type="taxonomic scope" value="Bacteria"/>
</dbReference>
<dbReference type="Proteomes" id="UP000008917">
    <property type="component" value="Chromosome"/>
</dbReference>
<dbReference type="RefSeq" id="WP_013544117.1">
    <property type="nucleotide sequence ID" value="NC_014931.1"/>
</dbReference>
<dbReference type="KEGG" id="vpe:Varpa_5773"/>
<dbReference type="HOGENOM" id="CLU_047242_1_0_4"/>
<feature type="domain" description="Phytase-like" evidence="1">
    <location>
        <begin position="45"/>
        <end position="353"/>
    </location>
</feature>
<dbReference type="EMBL" id="CP002417">
    <property type="protein sequence ID" value="ADU39925.1"/>
    <property type="molecule type" value="Genomic_DNA"/>
</dbReference>
<accession>E6UWJ5</accession>
<reference evidence="3" key="1">
    <citation type="submission" date="2010-12" db="EMBL/GenBank/DDBJ databases">
        <title>Complete sequence of Variovorax paradoxus EPS.</title>
        <authorList>
            <consortium name="US DOE Joint Genome Institute"/>
            <person name="Lucas S."/>
            <person name="Copeland A."/>
            <person name="Lapidus A."/>
            <person name="Cheng J.-F."/>
            <person name="Goodwin L."/>
            <person name="Pitluck S."/>
            <person name="Teshima H."/>
            <person name="Detter J.C."/>
            <person name="Han C."/>
            <person name="Tapia R."/>
            <person name="Land M."/>
            <person name="Hauser L."/>
            <person name="Kyrpides N."/>
            <person name="Ivanova N."/>
            <person name="Ovchinnikova G."/>
            <person name="Orwin P."/>
            <person name="Han J.-I.G."/>
            <person name="Woyke T."/>
        </authorList>
    </citation>
    <scope>NUCLEOTIDE SEQUENCE [LARGE SCALE GENOMIC DNA]</scope>
    <source>
        <strain evidence="3">EPS</strain>
    </source>
</reference>
<organism evidence="2 3">
    <name type="scientific">Variovorax paradoxus (strain EPS)</name>
    <dbReference type="NCBI Taxonomy" id="595537"/>
    <lineage>
        <taxon>Bacteria</taxon>
        <taxon>Pseudomonadati</taxon>
        <taxon>Pseudomonadota</taxon>
        <taxon>Betaproteobacteria</taxon>
        <taxon>Burkholderiales</taxon>
        <taxon>Comamonadaceae</taxon>
        <taxon>Variovorax</taxon>
    </lineage>
</organism>
<dbReference type="InterPro" id="IPR011044">
    <property type="entry name" value="Quino_amine_DH_bsu"/>
</dbReference>
<sequence length="370" mass="40000">MGGAVAALALGLAGCGSATPIPDTGRLRRIAEARWAHRLHIEDTTAGGLSGIDYDASRGEYMLISDDRSDLAPVRYYTARWPQPQAARPEPAGVVQLQRPGGGPWPDRRHAINGLAVPDPEAIRLRPSAGTLLWTSEGDIARGFGPALYESARDGRFLREFALPAMFTPDPAQRRGPRDNLTFEGIALTPDGRFAWLSMENALIQDGPIPTTRAPGGPCRFTQVDLETGQAARQIAYVPDAIPLRPLVPGTYADNGVSEVLMLDAHRMLVLERAYATGTGNSLRLYEIDTRAASDVLQVDAFAPGNHKPVTKTLVADFAALGLSRLDNTEGMCWGPPLPNGNRLLVVVSDDNFNPLQVTQFAAFEYIDRP</sequence>
<gene>
    <name evidence="2" type="ordered locus">Varpa_5773</name>
</gene>
<evidence type="ECO:0000313" key="3">
    <source>
        <dbReference type="Proteomes" id="UP000008917"/>
    </source>
</evidence>
<name>E6UWJ5_VARPE</name>
<reference evidence="2 3" key="2">
    <citation type="journal article" date="2013" name="Genome Announc.">
        <title>Genome of the Root-Associated Plant Growth-Promoting Bacterium Variovorax paradoxus Strain EPS.</title>
        <authorList>
            <person name="Han J.I."/>
            <person name="Spain J.C."/>
            <person name="Leadbetter J.R."/>
            <person name="Ovchinnikova G."/>
            <person name="Goodwin L.A."/>
            <person name="Han C.S."/>
            <person name="Woyke T."/>
            <person name="Davenport K.W."/>
            <person name="Orwin P.M."/>
        </authorList>
    </citation>
    <scope>NUCLEOTIDE SEQUENCE [LARGE SCALE GENOMIC DNA]</scope>
    <source>
        <strain evidence="2 3">EPS</strain>
    </source>
</reference>
<protein>
    <recommendedName>
        <fullName evidence="1">Phytase-like domain-containing protein</fullName>
    </recommendedName>
</protein>
<dbReference type="InterPro" id="IPR027372">
    <property type="entry name" value="Phytase-like_dom"/>
</dbReference>